<evidence type="ECO:0000313" key="3">
    <source>
        <dbReference type="Proteomes" id="UP001165653"/>
    </source>
</evidence>
<dbReference type="PANTHER" id="PTHR34107:SF4">
    <property type="entry name" value="SLL1222 PROTEIN"/>
    <property type="match status" value="1"/>
</dbReference>
<dbReference type="GO" id="GO:0004519">
    <property type="term" value="F:endonuclease activity"/>
    <property type="evidence" value="ECO:0007669"/>
    <property type="project" value="UniProtKB-KW"/>
</dbReference>
<proteinExistence type="predicted"/>
<dbReference type="InterPro" id="IPR011335">
    <property type="entry name" value="Restrct_endonuc-II-like"/>
</dbReference>
<organism evidence="2 3">
    <name type="scientific">Luteolibacter rhizosphaerae</name>
    <dbReference type="NCBI Taxonomy" id="2989719"/>
    <lineage>
        <taxon>Bacteria</taxon>
        <taxon>Pseudomonadati</taxon>
        <taxon>Verrucomicrobiota</taxon>
        <taxon>Verrucomicrobiia</taxon>
        <taxon>Verrucomicrobiales</taxon>
        <taxon>Verrucomicrobiaceae</taxon>
        <taxon>Luteolibacter</taxon>
    </lineage>
</organism>
<evidence type="ECO:0000313" key="2">
    <source>
        <dbReference type="EMBL" id="MCW1914369.1"/>
    </source>
</evidence>
<reference evidence="2" key="1">
    <citation type="submission" date="2022-10" db="EMBL/GenBank/DDBJ databases">
        <title>Luteolibacter sp. GHJ8, whole genome shotgun sequencing project.</title>
        <authorList>
            <person name="Zhao G."/>
            <person name="Shen L."/>
        </authorList>
    </citation>
    <scope>NUCLEOTIDE SEQUENCE</scope>
    <source>
        <strain evidence="2">GHJ8</strain>
    </source>
</reference>
<dbReference type="Gene3D" id="3.90.1570.10">
    <property type="entry name" value="tt1808, chain A"/>
    <property type="match status" value="1"/>
</dbReference>
<keyword evidence="3" id="KW-1185">Reference proteome</keyword>
<dbReference type="InterPro" id="IPR012296">
    <property type="entry name" value="Nuclease_put_TT1808"/>
</dbReference>
<dbReference type="CDD" id="cd06260">
    <property type="entry name" value="DUF820-like"/>
    <property type="match status" value="1"/>
</dbReference>
<sequence>MAVVAEHKKTVADFMALGEGPPYAQLIDGEIIMAPSPFRNHQQLVLNLILVIGNHLESGADPGKLFVAPFDVHLSEHNVLCPDLCFFSGERLELLSERGAEGAPDLVIEVLSPSTARRDRKVKREIYARYGAKELWLVSPDTETIEVFDFFTKRDEPVMVLENGTHPAITTKLLPGLEIPLGRIFRR</sequence>
<comment type="caution">
    <text evidence="2">The sequence shown here is derived from an EMBL/GenBank/DDBJ whole genome shotgun (WGS) entry which is preliminary data.</text>
</comment>
<keyword evidence="2" id="KW-0378">Hydrolase</keyword>
<gene>
    <name evidence="2" type="ORF">OJ996_12335</name>
</gene>
<dbReference type="Pfam" id="PF05685">
    <property type="entry name" value="Uma2"/>
    <property type="match status" value="1"/>
</dbReference>
<name>A0ABT3G4F0_9BACT</name>
<dbReference type="EMBL" id="JAPDDR010000006">
    <property type="protein sequence ID" value="MCW1914369.1"/>
    <property type="molecule type" value="Genomic_DNA"/>
</dbReference>
<keyword evidence="2" id="KW-0255">Endonuclease</keyword>
<dbReference type="PANTHER" id="PTHR34107">
    <property type="entry name" value="SLL0198 PROTEIN-RELATED"/>
    <property type="match status" value="1"/>
</dbReference>
<dbReference type="RefSeq" id="WP_264513895.1">
    <property type="nucleotide sequence ID" value="NZ_JAPDDR010000006.1"/>
</dbReference>
<dbReference type="SUPFAM" id="SSF52980">
    <property type="entry name" value="Restriction endonuclease-like"/>
    <property type="match status" value="1"/>
</dbReference>
<protein>
    <submittedName>
        <fullName evidence="2">Uma2 family endonuclease</fullName>
    </submittedName>
</protein>
<keyword evidence="2" id="KW-0540">Nuclease</keyword>
<feature type="domain" description="Putative restriction endonuclease" evidence="1">
    <location>
        <begin position="14"/>
        <end position="180"/>
    </location>
</feature>
<accession>A0ABT3G4F0</accession>
<evidence type="ECO:0000259" key="1">
    <source>
        <dbReference type="Pfam" id="PF05685"/>
    </source>
</evidence>
<dbReference type="Proteomes" id="UP001165653">
    <property type="component" value="Unassembled WGS sequence"/>
</dbReference>
<dbReference type="InterPro" id="IPR008538">
    <property type="entry name" value="Uma2"/>
</dbReference>